<dbReference type="AlphaFoldDB" id="A0AA88D6B8"/>
<feature type="domain" description="Wall-associated receptor kinase galacturonan-binding" evidence="4">
    <location>
        <begin position="37"/>
        <end position="97"/>
    </location>
</feature>
<reference evidence="5" key="1">
    <citation type="submission" date="2023-07" db="EMBL/GenBank/DDBJ databases">
        <title>draft genome sequence of fig (Ficus carica).</title>
        <authorList>
            <person name="Takahashi T."/>
            <person name="Nishimura K."/>
        </authorList>
    </citation>
    <scope>NUCLEOTIDE SEQUENCE</scope>
</reference>
<sequence length="125" mass="13750">MVLLWPWMCTVAMKTTARMTMRKISSATTEAKTPPDCNRTCGNVEVPYPFGIEDPKCAKDTSFVLNSSRSNSPPQLFLGLKVQVVNISVEEATMSVVIHNVTYAGYNESTVSESSSNLLNRPTTK</sequence>
<feature type="signal peptide" evidence="3">
    <location>
        <begin position="1"/>
        <end position="17"/>
    </location>
</feature>
<dbReference type="GO" id="GO:0030247">
    <property type="term" value="F:polysaccharide binding"/>
    <property type="evidence" value="ECO:0007669"/>
    <property type="project" value="InterPro"/>
</dbReference>
<evidence type="ECO:0000256" key="2">
    <source>
        <dbReference type="ARBA" id="ARBA00022729"/>
    </source>
</evidence>
<keyword evidence="6" id="KW-1185">Reference proteome</keyword>
<dbReference type="Pfam" id="PF13947">
    <property type="entry name" value="GUB_WAK_bind"/>
    <property type="match status" value="1"/>
</dbReference>
<comment type="subcellular location">
    <subcellularLocation>
        <location evidence="1">Membrane</location>
        <topology evidence="1">Single-pass membrane protein</topology>
    </subcellularLocation>
</comment>
<proteinExistence type="predicted"/>
<dbReference type="PANTHER" id="PTHR33491">
    <property type="entry name" value="OSJNBA0016N04.9 PROTEIN"/>
    <property type="match status" value="1"/>
</dbReference>
<dbReference type="EMBL" id="BTGU01000016">
    <property type="protein sequence ID" value="GMN43287.1"/>
    <property type="molecule type" value="Genomic_DNA"/>
</dbReference>
<dbReference type="Proteomes" id="UP001187192">
    <property type="component" value="Unassembled WGS sequence"/>
</dbReference>
<evidence type="ECO:0000259" key="4">
    <source>
        <dbReference type="Pfam" id="PF13947"/>
    </source>
</evidence>
<keyword evidence="2 3" id="KW-0732">Signal</keyword>
<organism evidence="5 6">
    <name type="scientific">Ficus carica</name>
    <name type="common">Common fig</name>
    <dbReference type="NCBI Taxonomy" id="3494"/>
    <lineage>
        <taxon>Eukaryota</taxon>
        <taxon>Viridiplantae</taxon>
        <taxon>Streptophyta</taxon>
        <taxon>Embryophyta</taxon>
        <taxon>Tracheophyta</taxon>
        <taxon>Spermatophyta</taxon>
        <taxon>Magnoliopsida</taxon>
        <taxon>eudicotyledons</taxon>
        <taxon>Gunneridae</taxon>
        <taxon>Pentapetalae</taxon>
        <taxon>rosids</taxon>
        <taxon>fabids</taxon>
        <taxon>Rosales</taxon>
        <taxon>Moraceae</taxon>
        <taxon>Ficeae</taxon>
        <taxon>Ficus</taxon>
    </lineage>
</organism>
<dbReference type="InterPro" id="IPR025287">
    <property type="entry name" value="WAK_GUB"/>
</dbReference>
<protein>
    <recommendedName>
        <fullName evidence="4">Wall-associated receptor kinase galacturonan-binding domain-containing protein</fullName>
    </recommendedName>
</protein>
<accession>A0AA88D6B8</accession>
<evidence type="ECO:0000313" key="5">
    <source>
        <dbReference type="EMBL" id="GMN43287.1"/>
    </source>
</evidence>
<feature type="chain" id="PRO_5041739123" description="Wall-associated receptor kinase galacturonan-binding domain-containing protein" evidence="3">
    <location>
        <begin position="18"/>
        <end position="125"/>
    </location>
</feature>
<comment type="caution">
    <text evidence="5">The sequence shown here is derived from an EMBL/GenBank/DDBJ whole genome shotgun (WGS) entry which is preliminary data.</text>
</comment>
<dbReference type="GO" id="GO:0016020">
    <property type="term" value="C:membrane"/>
    <property type="evidence" value="ECO:0007669"/>
    <property type="project" value="UniProtKB-SubCell"/>
</dbReference>
<gene>
    <name evidence="5" type="ORF">TIFTF001_012490</name>
</gene>
<name>A0AA88D6B8_FICCA</name>
<evidence type="ECO:0000313" key="6">
    <source>
        <dbReference type="Proteomes" id="UP001187192"/>
    </source>
</evidence>
<evidence type="ECO:0000256" key="3">
    <source>
        <dbReference type="SAM" id="SignalP"/>
    </source>
</evidence>
<evidence type="ECO:0000256" key="1">
    <source>
        <dbReference type="ARBA" id="ARBA00004167"/>
    </source>
</evidence>